<organism evidence="1 2">
    <name type="scientific">Platysternon megacephalum</name>
    <name type="common">big-headed turtle</name>
    <dbReference type="NCBI Taxonomy" id="55544"/>
    <lineage>
        <taxon>Eukaryota</taxon>
        <taxon>Metazoa</taxon>
        <taxon>Chordata</taxon>
        <taxon>Craniata</taxon>
        <taxon>Vertebrata</taxon>
        <taxon>Euteleostomi</taxon>
        <taxon>Archelosauria</taxon>
        <taxon>Testudinata</taxon>
        <taxon>Testudines</taxon>
        <taxon>Cryptodira</taxon>
        <taxon>Durocryptodira</taxon>
        <taxon>Testudinoidea</taxon>
        <taxon>Platysternidae</taxon>
        <taxon>Platysternon</taxon>
    </lineage>
</organism>
<dbReference type="EMBL" id="QXTE01000060">
    <property type="protein sequence ID" value="TFK08954.1"/>
    <property type="molecule type" value="Genomic_DNA"/>
</dbReference>
<reference evidence="1 2" key="1">
    <citation type="submission" date="2019-04" db="EMBL/GenBank/DDBJ databases">
        <title>Draft genome of the big-headed turtle Platysternon megacephalum.</title>
        <authorList>
            <person name="Gong S."/>
        </authorList>
    </citation>
    <scope>NUCLEOTIDE SEQUENCE [LARGE SCALE GENOMIC DNA]</scope>
    <source>
        <strain evidence="1">DO16091913</strain>
        <tissue evidence="1">Muscle</tissue>
    </source>
</reference>
<protein>
    <submittedName>
        <fullName evidence="1">Charged multivesicular body protein 7</fullName>
    </submittedName>
</protein>
<sequence>MGKLVLLKIQQTMQTGAKKKKIEHPFLPKLKGFTKLLSSPTEIQFPANSGAYDKNKELRNSSFKEFPGLFSNPEDVRRTLLLASMFSVCTFFQLIIKLL</sequence>
<proteinExistence type="predicted"/>
<dbReference type="AlphaFoldDB" id="A0A4D9ET77"/>
<comment type="caution">
    <text evidence="1">The sequence shown here is derived from an EMBL/GenBank/DDBJ whole genome shotgun (WGS) entry which is preliminary data.</text>
</comment>
<name>A0A4D9ET77_9SAUR</name>
<accession>A0A4D9ET77</accession>
<keyword evidence="2" id="KW-1185">Reference proteome</keyword>
<dbReference type="Proteomes" id="UP000297703">
    <property type="component" value="Unassembled WGS sequence"/>
</dbReference>
<evidence type="ECO:0000313" key="2">
    <source>
        <dbReference type="Proteomes" id="UP000297703"/>
    </source>
</evidence>
<reference evidence="1 2" key="2">
    <citation type="submission" date="2019-04" db="EMBL/GenBank/DDBJ databases">
        <title>The genome sequence of big-headed turtle.</title>
        <authorList>
            <person name="Gong S."/>
        </authorList>
    </citation>
    <scope>NUCLEOTIDE SEQUENCE [LARGE SCALE GENOMIC DNA]</scope>
    <source>
        <strain evidence="1">DO16091913</strain>
        <tissue evidence="1">Muscle</tissue>
    </source>
</reference>
<gene>
    <name evidence="1" type="ORF">DR999_PMT08067</name>
</gene>
<evidence type="ECO:0000313" key="1">
    <source>
        <dbReference type="EMBL" id="TFK08954.1"/>
    </source>
</evidence>